<keyword evidence="2" id="KW-0540">Nuclease</keyword>
<keyword evidence="1" id="KW-0963">Cytoplasm</keyword>
<accession>A0A3B0SH05</accession>
<dbReference type="NCBIfam" id="TIGR00237">
    <property type="entry name" value="xseA"/>
    <property type="match status" value="1"/>
</dbReference>
<evidence type="ECO:0000256" key="4">
    <source>
        <dbReference type="ARBA" id="ARBA00022839"/>
    </source>
</evidence>
<dbReference type="CDD" id="cd04489">
    <property type="entry name" value="ExoVII_LU_OBF"/>
    <property type="match status" value="1"/>
</dbReference>
<evidence type="ECO:0000259" key="7">
    <source>
        <dbReference type="Pfam" id="PF13742"/>
    </source>
</evidence>
<sequence length="465" mass="50562">MTDSNAHEFTVSELAGSLKRTVEDTYGHVRVRGELGRVTIARSGHIYMDLKDDKAVISSIVWKGVAGKLSFRPEEGLEVVAEGKLTTYPGRSQYQLVISQLEPAGAGALMALLEERRKKLTKEGLFAEDKKRVLPYLPEVIGVVTSPTGAVLRDILHRLEDRFPRHVLLWPVLVQGDRAAGQIAEAINGFHAMKPGGDIPRPDLLIIARGGGSVEDLWPFNEEAVVRAASACTIPLISAIGHETDWSLLDLVADVRAPTPTGAAEMAVPVRADLAASLAESDLRLKTGLRRLIETRKMALTAARRGLPKPDDLLAAASQKFDYASSRLAVALSRRVERAELKLQQTAAGLRPNIVLHSISQRAQIIGNLANRLAPTIRRNLTKKHDRLQALAQLLAALSHKSVLGRGFALVHTANKKLITRANALQDGNHVTLEFADGRKTAIIGKASRPKTKAKPVEPEQGDLF</sequence>
<keyword evidence="3 8" id="KW-0378">Hydrolase</keyword>
<dbReference type="GO" id="GO:0008855">
    <property type="term" value="F:exodeoxyribonuclease VII activity"/>
    <property type="evidence" value="ECO:0007669"/>
    <property type="project" value="UniProtKB-EC"/>
</dbReference>
<dbReference type="GO" id="GO:0003676">
    <property type="term" value="F:nucleic acid binding"/>
    <property type="evidence" value="ECO:0007669"/>
    <property type="project" value="InterPro"/>
</dbReference>
<dbReference type="EC" id="3.1.11.6" evidence="8"/>
<dbReference type="InterPro" id="IPR003753">
    <property type="entry name" value="Exonuc_VII_L"/>
</dbReference>
<dbReference type="GO" id="GO:0006308">
    <property type="term" value="P:DNA catabolic process"/>
    <property type="evidence" value="ECO:0007669"/>
    <property type="project" value="InterPro"/>
</dbReference>
<evidence type="ECO:0000256" key="1">
    <source>
        <dbReference type="ARBA" id="ARBA00022490"/>
    </source>
</evidence>
<feature type="region of interest" description="Disordered" evidence="5">
    <location>
        <begin position="446"/>
        <end position="465"/>
    </location>
</feature>
<evidence type="ECO:0000256" key="5">
    <source>
        <dbReference type="SAM" id="MobiDB-lite"/>
    </source>
</evidence>
<feature type="domain" description="OB-fold nucleic acid binding" evidence="7">
    <location>
        <begin position="9"/>
        <end position="101"/>
    </location>
</feature>
<evidence type="ECO:0000256" key="2">
    <source>
        <dbReference type="ARBA" id="ARBA00022722"/>
    </source>
</evidence>
<reference evidence="8" key="1">
    <citation type="submission" date="2018-06" db="EMBL/GenBank/DDBJ databases">
        <authorList>
            <person name="Zhirakovskaya E."/>
        </authorList>
    </citation>
    <scope>NUCLEOTIDE SEQUENCE</scope>
</reference>
<protein>
    <submittedName>
        <fullName evidence="8">Exodeoxyribonuclease VII large subunit</fullName>
        <ecNumber evidence="8">3.1.11.6</ecNumber>
    </submittedName>
</protein>
<dbReference type="PANTHER" id="PTHR30008:SF0">
    <property type="entry name" value="EXODEOXYRIBONUCLEASE 7 LARGE SUBUNIT"/>
    <property type="match status" value="1"/>
</dbReference>
<dbReference type="HAMAP" id="MF_00378">
    <property type="entry name" value="Exonuc_7_L"/>
    <property type="match status" value="1"/>
</dbReference>
<dbReference type="Pfam" id="PF13742">
    <property type="entry name" value="tRNA_anti_2"/>
    <property type="match status" value="1"/>
</dbReference>
<dbReference type="EMBL" id="UOEE01000286">
    <property type="protein sequence ID" value="VAW00079.1"/>
    <property type="molecule type" value="Genomic_DNA"/>
</dbReference>
<dbReference type="GO" id="GO:0009318">
    <property type="term" value="C:exodeoxyribonuclease VII complex"/>
    <property type="evidence" value="ECO:0007669"/>
    <property type="project" value="InterPro"/>
</dbReference>
<keyword evidence="4" id="KW-0269">Exonuclease</keyword>
<dbReference type="Pfam" id="PF02601">
    <property type="entry name" value="Exonuc_VII_L"/>
    <property type="match status" value="1"/>
</dbReference>
<evidence type="ECO:0000259" key="6">
    <source>
        <dbReference type="Pfam" id="PF02601"/>
    </source>
</evidence>
<organism evidence="8">
    <name type="scientific">hydrothermal vent metagenome</name>
    <dbReference type="NCBI Taxonomy" id="652676"/>
    <lineage>
        <taxon>unclassified sequences</taxon>
        <taxon>metagenomes</taxon>
        <taxon>ecological metagenomes</taxon>
    </lineage>
</organism>
<evidence type="ECO:0000313" key="8">
    <source>
        <dbReference type="EMBL" id="VAW00079.1"/>
    </source>
</evidence>
<feature type="domain" description="Exonuclease VII large subunit C-terminal" evidence="6">
    <location>
        <begin position="125"/>
        <end position="441"/>
    </location>
</feature>
<name>A0A3B0SH05_9ZZZZ</name>
<dbReference type="InterPro" id="IPR025824">
    <property type="entry name" value="OB-fold_nuc-bd_dom"/>
</dbReference>
<dbReference type="AlphaFoldDB" id="A0A3B0SH05"/>
<gene>
    <name evidence="8" type="ORF">MNBD_ALPHA06-504</name>
</gene>
<evidence type="ECO:0000256" key="3">
    <source>
        <dbReference type="ARBA" id="ARBA00022801"/>
    </source>
</evidence>
<dbReference type="PANTHER" id="PTHR30008">
    <property type="entry name" value="EXODEOXYRIBONUCLEASE 7 LARGE SUBUNIT"/>
    <property type="match status" value="1"/>
</dbReference>
<proteinExistence type="inferred from homology"/>
<dbReference type="InterPro" id="IPR020579">
    <property type="entry name" value="Exonuc_VII_lsu_C"/>
</dbReference>